<evidence type="ECO:0000313" key="1">
    <source>
        <dbReference type="EMBL" id="MCI44745.1"/>
    </source>
</evidence>
<dbReference type="AlphaFoldDB" id="A0A392SA49"/>
<protein>
    <submittedName>
        <fullName evidence="1">Uncharacterized protein</fullName>
    </submittedName>
</protein>
<feature type="non-terminal residue" evidence="1">
    <location>
        <position position="1"/>
    </location>
</feature>
<dbReference type="Proteomes" id="UP000265520">
    <property type="component" value="Unassembled WGS sequence"/>
</dbReference>
<keyword evidence="2" id="KW-1185">Reference proteome</keyword>
<name>A0A392SA49_9FABA</name>
<reference evidence="1 2" key="1">
    <citation type="journal article" date="2018" name="Front. Plant Sci.">
        <title>Red Clover (Trifolium pratense) and Zigzag Clover (T. medium) - A Picture of Genomic Similarities and Differences.</title>
        <authorList>
            <person name="Dluhosova J."/>
            <person name="Istvanek J."/>
            <person name="Nedelnik J."/>
            <person name="Repkova J."/>
        </authorList>
    </citation>
    <scope>NUCLEOTIDE SEQUENCE [LARGE SCALE GENOMIC DNA]</scope>
    <source>
        <strain evidence="2">cv. 10/8</strain>
        <tissue evidence="1">Leaf</tissue>
    </source>
</reference>
<comment type="caution">
    <text evidence="1">The sequence shown here is derived from an EMBL/GenBank/DDBJ whole genome shotgun (WGS) entry which is preliminary data.</text>
</comment>
<dbReference type="EMBL" id="LXQA010334810">
    <property type="protein sequence ID" value="MCI44745.1"/>
    <property type="molecule type" value="Genomic_DNA"/>
</dbReference>
<organism evidence="1 2">
    <name type="scientific">Trifolium medium</name>
    <dbReference type="NCBI Taxonomy" id="97028"/>
    <lineage>
        <taxon>Eukaryota</taxon>
        <taxon>Viridiplantae</taxon>
        <taxon>Streptophyta</taxon>
        <taxon>Embryophyta</taxon>
        <taxon>Tracheophyta</taxon>
        <taxon>Spermatophyta</taxon>
        <taxon>Magnoliopsida</taxon>
        <taxon>eudicotyledons</taxon>
        <taxon>Gunneridae</taxon>
        <taxon>Pentapetalae</taxon>
        <taxon>rosids</taxon>
        <taxon>fabids</taxon>
        <taxon>Fabales</taxon>
        <taxon>Fabaceae</taxon>
        <taxon>Papilionoideae</taxon>
        <taxon>50 kb inversion clade</taxon>
        <taxon>NPAAA clade</taxon>
        <taxon>Hologalegina</taxon>
        <taxon>IRL clade</taxon>
        <taxon>Trifolieae</taxon>
        <taxon>Trifolium</taxon>
    </lineage>
</organism>
<proteinExistence type="predicted"/>
<evidence type="ECO:0000313" key="2">
    <source>
        <dbReference type="Proteomes" id="UP000265520"/>
    </source>
</evidence>
<accession>A0A392SA49</accession>
<sequence>VGDGGWKSGCGMLGTRRDGVQGDQIEVVEGFCDGIKALRQQQ</sequence>